<feature type="region of interest" description="Disordered" evidence="1">
    <location>
        <begin position="87"/>
        <end position="133"/>
    </location>
</feature>
<feature type="compositionally biased region" description="Basic residues" evidence="1">
    <location>
        <begin position="112"/>
        <end position="125"/>
    </location>
</feature>
<sequence length="269" mass="29136">MYTPEGEIMSAMSTYEPDTGIRWNRVAPGFNLLRNAGYEAKQLDPDTTLVRSLFITSLKYLLDAMPLDLSDTEASGIRERIPSNLRSSECDTCSNVVDSSSSSSSSGESGNKRPRRRRRHHHHHRGEGDDEMAQGAAPSIVHRVLASGIVQFCVLLQFLIPYVKILFARVQRSERVRQVAVGAVGWGVSVIKGLSSGSADGGGVGGRSSVFQVGDGRVTDALWNVVWWWLVAVSGGVFEGIGDGASILGGMDKGGEGRDRSKDVLRSER</sequence>
<dbReference type="Proteomes" id="UP000224634">
    <property type="component" value="Unassembled WGS sequence"/>
</dbReference>
<dbReference type="AlphaFoldDB" id="A0A2B7Z5K1"/>
<evidence type="ECO:0000256" key="1">
    <source>
        <dbReference type="SAM" id="MobiDB-lite"/>
    </source>
</evidence>
<gene>
    <name evidence="2" type="ORF">AJ80_00017</name>
</gene>
<keyword evidence="3" id="KW-1185">Reference proteome</keyword>
<organism evidence="2 3">
    <name type="scientific">Polytolypa hystricis (strain UAMH7299)</name>
    <dbReference type="NCBI Taxonomy" id="1447883"/>
    <lineage>
        <taxon>Eukaryota</taxon>
        <taxon>Fungi</taxon>
        <taxon>Dikarya</taxon>
        <taxon>Ascomycota</taxon>
        <taxon>Pezizomycotina</taxon>
        <taxon>Eurotiomycetes</taxon>
        <taxon>Eurotiomycetidae</taxon>
        <taxon>Onygenales</taxon>
        <taxon>Onygenales incertae sedis</taxon>
        <taxon>Polytolypa</taxon>
    </lineage>
</organism>
<dbReference type="OrthoDB" id="190201at2759"/>
<evidence type="ECO:0000313" key="3">
    <source>
        <dbReference type="Proteomes" id="UP000224634"/>
    </source>
</evidence>
<comment type="caution">
    <text evidence="2">The sequence shown here is derived from an EMBL/GenBank/DDBJ whole genome shotgun (WGS) entry which is preliminary data.</text>
</comment>
<name>A0A2B7Z5K1_POLH7</name>
<proteinExistence type="predicted"/>
<accession>A0A2B7Z5K1</accession>
<protein>
    <submittedName>
        <fullName evidence="2">Uncharacterized protein</fullName>
    </submittedName>
</protein>
<evidence type="ECO:0000313" key="2">
    <source>
        <dbReference type="EMBL" id="PGH28127.1"/>
    </source>
</evidence>
<dbReference type="EMBL" id="PDNA01000001">
    <property type="protein sequence ID" value="PGH28127.1"/>
    <property type="molecule type" value="Genomic_DNA"/>
</dbReference>
<feature type="compositionally biased region" description="Polar residues" evidence="1">
    <location>
        <begin position="87"/>
        <end position="98"/>
    </location>
</feature>
<reference evidence="2 3" key="1">
    <citation type="submission" date="2017-10" db="EMBL/GenBank/DDBJ databases">
        <title>Comparative genomics in systemic dimorphic fungi from Ajellomycetaceae.</title>
        <authorList>
            <person name="Munoz J.F."/>
            <person name="Mcewen J.G."/>
            <person name="Clay O.K."/>
            <person name="Cuomo C.A."/>
        </authorList>
    </citation>
    <scope>NUCLEOTIDE SEQUENCE [LARGE SCALE GENOMIC DNA]</scope>
    <source>
        <strain evidence="2 3">UAMH7299</strain>
    </source>
</reference>